<dbReference type="Proteomes" id="UP001597414">
    <property type="component" value="Unassembled WGS sequence"/>
</dbReference>
<gene>
    <name evidence="2" type="ORF">ACFSKV_13915</name>
</gene>
<accession>A0ABW5BB35</accession>
<dbReference type="Gene3D" id="3.10.450.50">
    <property type="match status" value="1"/>
</dbReference>
<dbReference type="InterPro" id="IPR032710">
    <property type="entry name" value="NTF2-like_dom_sf"/>
</dbReference>
<dbReference type="Pfam" id="PF12680">
    <property type="entry name" value="SnoaL_2"/>
    <property type="match status" value="1"/>
</dbReference>
<feature type="domain" description="SnoaL-like" evidence="1">
    <location>
        <begin position="20"/>
        <end position="126"/>
    </location>
</feature>
<proteinExistence type="predicted"/>
<name>A0ABW5BB35_9BACT</name>
<evidence type="ECO:0000313" key="2">
    <source>
        <dbReference type="EMBL" id="MFD2202669.1"/>
    </source>
</evidence>
<comment type="caution">
    <text evidence="2">The sequence shown here is derived from an EMBL/GenBank/DDBJ whole genome shotgun (WGS) entry which is preliminary data.</text>
</comment>
<protein>
    <submittedName>
        <fullName evidence="2">Nuclear transport factor 2 family protein</fullName>
    </submittedName>
</protein>
<sequence length="141" mass="15721">MKTHEENLKNATENRAIIAGLYQAFSTGNIPGVLGAMDANIHWNEAEGNAYADGNPYIGPEAVLNGVFARIGAEHEYFNLKDIELHEMFNDKVLATLRYDAKSRNGKSYNAQVAHFWTLKDGKVVAFQQYVDTKKLSEALN</sequence>
<evidence type="ECO:0000259" key="1">
    <source>
        <dbReference type="Pfam" id="PF12680"/>
    </source>
</evidence>
<keyword evidence="3" id="KW-1185">Reference proteome</keyword>
<dbReference type="InterPro" id="IPR037401">
    <property type="entry name" value="SnoaL-like"/>
</dbReference>
<reference evidence="3" key="1">
    <citation type="journal article" date="2019" name="Int. J. Syst. Evol. Microbiol.">
        <title>The Global Catalogue of Microorganisms (GCM) 10K type strain sequencing project: providing services to taxonomists for standard genome sequencing and annotation.</title>
        <authorList>
            <consortium name="The Broad Institute Genomics Platform"/>
            <consortium name="The Broad Institute Genome Sequencing Center for Infectious Disease"/>
            <person name="Wu L."/>
            <person name="Ma J."/>
        </authorList>
    </citation>
    <scope>NUCLEOTIDE SEQUENCE [LARGE SCALE GENOMIC DNA]</scope>
    <source>
        <strain evidence="3">KCTC 19812</strain>
    </source>
</reference>
<dbReference type="PANTHER" id="PTHR41252">
    <property type="entry name" value="BLR2505 PROTEIN"/>
    <property type="match status" value="1"/>
</dbReference>
<dbReference type="RefSeq" id="WP_380803881.1">
    <property type="nucleotide sequence ID" value="NZ_JBHUIV010000018.1"/>
</dbReference>
<dbReference type="PANTHER" id="PTHR41252:SF1">
    <property type="entry name" value="BLR2505 PROTEIN"/>
    <property type="match status" value="1"/>
</dbReference>
<dbReference type="SUPFAM" id="SSF54427">
    <property type="entry name" value="NTF2-like"/>
    <property type="match status" value="1"/>
</dbReference>
<organism evidence="2 3">
    <name type="scientific">Shivajiella indica</name>
    <dbReference type="NCBI Taxonomy" id="872115"/>
    <lineage>
        <taxon>Bacteria</taxon>
        <taxon>Pseudomonadati</taxon>
        <taxon>Bacteroidota</taxon>
        <taxon>Cytophagia</taxon>
        <taxon>Cytophagales</taxon>
        <taxon>Cyclobacteriaceae</taxon>
        <taxon>Shivajiella</taxon>
    </lineage>
</organism>
<dbReference type="EMBL" id="JBHUIV010000018">
    <property type="protein sequence ID" value="MFD2202669.1"/>
    <property type="molecule type" value="Genomic_DNA"/>
</dbReference>
<evidence type="ECO:0000313" key="3">
    <source>
        <dbReference type="Proteomes" id="UP001597414"/>
    </source>
</evidence>